<keyword evidence="3" id="KW-1185">Reference proteome</keyword>
<dbReference type="AlphaFoldDB" id="A0A3N5DPA6"/>
<reference evidence="2 3" key="1">
    <citation type="submission" date="2018-11" db="EMBL/GenBank/DDBJ databases">
        <title>Draft genome sequence of Buttiauxella warmboldiae CCUG 35512.</title>
        <authorList>
            <person name="Salva-Serra F."/>
            <person name="Marathe N."/>
            <person name="Moore E."/>
            <person name="Svensson L."/>
            <person name="Engstrom-Jakobsson H."/>
        </authorList>
    </citation>
    <scope>NUCLEOTIDE SEQUENCE [LARGE SCALE GENOMIC DNA]</scope>
    <source>
        <strain evidence="2 3">CCUG 35512</strain>
    </source>
</reference>
<sequence>MKIDSTPYHYGSGFNVDGSQEATGRKPLGYTQYSGTLCQQSGVWGAAVNAATQVVTVEKGNIMPYHAGQTINWQLMDYSVNENIIKPSPNI</sequence>
<proteinExistence type="predicted"/>
<comment type="caution">
    <text evidence="2">The sequence shown here is derived from an EMBL/GenBank/DDBJ whole genome shotgun (WGS) entry which is preliminary data.</text>
</comment>
<evidence type="ECO:0000256" key="1">
    <source>
        <dbReference type="SAM" id="MobiDB-lite"/>
    </source>
</evidence>
<name>A0A3N5DPA6_9ENTR</name>
<dbReference type="OrthoDB" id="6626491at2"/>
<accession>A0A3N5DPA6</accession>
<feature type="region of interest" description="Disordered" evidence="1">
    <location>
        <begin position="1"/>
        <end position="22"/>
    </location>
</feature>
<evidence type="ECO:0000313" key="3">
    <source>
        <dbReference type="Proteomes" id="UP000268615"/>
    </source>
</evidence>
<protein>
    <submittedName>
        <fullName evidence="2">Uncharacterized protein</fullName>
    </submittedName>
</protein>
<dbReference type="Proteomes" id="UP000268615">
    <property type="component" value="Unassembled WGS sequence"/>
</dbReference>
<dbReference type="RefSeq" id="WP_124023215.1">
    <property type="nucleotide sequence ID" value="NZ_RPOH01000019.1"/>
</dbReference>
<organism evidence="2 3">
    <name type="scientific">Buttiauxella warmboldiae</name>
    <dbReference type="NCBI Taxonomy" id="82993"/>
    <lineage>
        <taxon>Bacteria</taxon>
        <taxon>Pseudomonadati</taxon>
        <taxon>Pseudomonadota</taxon>
        <taxon>Gammaproteobacteria</taxon>
        <taxon>Enterobacterales</taxon>
        <taxon>Enterobacteriaceae</taxon>
        <taxon>Buttiauxella</taxon>
    </lineage>
</organism>
<dbReference type="EMBL" id="RPOH01000019">
    <property type="protein sequence ID" value="RPH29427.1"/>
    <property type="molecule type" value="Genomic_DNA"/>
</dbReference>
<gene>
    <name evidence="2" type="ORF">EHN07_05685</name>
</gene>
<evidence type="ECO:0000313" key="2">
    <source>
        <dbReference type="EMBL" id="RPH29427.1"/>
    </source>
</evidence>